<reference evidence="2" key="1">
    <citation type="submission" date="2023-01" db="EMBL/GenBank/DDBJ databases">
        <authorList>
            <person name="Van Ghelder C."/>
            <person name="Rancurel C."/>
        </authorList>
    </citation>
    <scope>NUCLEOTIDE SEQUENCE</scope>
    <source>
        <strain evidence="2">CNCM I-4278</strain>
    </source>
</reference>
<feature type="chain" id="PRO_5040948911" evidence="1">
    <location>
        <begin position="20"/>
        <end position="190"/>
    </location>
</feature>
<dbReference type="AlphaFoldDB" id="A0A9W4XYK8"/>
<keyword evidence="3" id="KW-1185">Reference proteome</keyword>
<sequence>MKFSLATVALVSLLQITSALPTDSEANSVIPVNAATKEVLEDFDEAKNSTLEDRGFFDSYECKTAYVLKMFKSGRCDGKSTRIDMVNYPLSNEFFENKGRCEDITSKSDMLSATLNTDLNTLRVMYYSEPGCPKKAEYRKSNGIGGLCTSLFDNKAILDKKPIKSMKIYQYKKDEKCRAIYKNGIPGGGL</sequence>
<evidence type="ECO:0000313" key="3">
    <source>
        <dbReference type="Proteomes" id="UP001152607"/>
    </source>
</evidence>
<dbReference type="Proteomes" id="UP001152607">
    <property type="component" value="Unassembled WGS sequence"/>
</dbReference>
<comment type="caution">
    <text evidence="2">The sequence shown here is derived from an EMBL/GenBank/DDBJ whole genome shotgun (WGS) entry which is preliminary data.</text>
</comment>
<organism evidence="2 3">
    <name type="scientific">Periconia digitata</name>
    <dbReference type="NCBI Taxonomy" id="1303443"/>
    <lineage>
        <taxon>Eukaryota</taxon>
        <taxon>Fungi</taxon>
        <taxon>Dikarya</taxon>
        <taxon>Ascomycota</taxon>
        <taxon>Pezizomycotina</taxon>
        <taxon>Dothideomycetes</taxon>
        <taxon>Pleosporomycetidae</taxon>
        <taxon>Pleosporales</taxon>
        <taxon>Massarineae</taxon>
        <taxon>Periconiaceae</taxon>
        <taxon>Periconia</taxon>
    </lineage>
</organism>
<feature type="signal peptide" evidence="1">
    <location>
        <begin position="1"/>
        <end position="19"/>
    </location>
</feature>
<evidence type="ECO:0000256" key="1">
    <source>
        <dbReference type="SAM" id="SignalP"/>
    </source>
</evidence>
<accession>A0A9W4XYK8</accession>
<protein>
    <submittedName>
        <fullName evidence="2">Uncharacterized protein</fullName>
    </submittedName>
</protein>
<gene>
    <name evidence="2" type="ORF">PDIGIT_LOCUS13056</name>
</gene>
<dbReference type="EMBL" id="CAOQHR010000009">
    <property type="protein sequence ID" value="CAI6339892.1"/>
    <property type="molecule type" value="Genomic_DNA"/>
</dbReference>
<name>A0A9W4XYK8_9PLEO</name>
<proteinExistence type="predicted"/>
<keyword evidence="1" id="KW-0732">Signal</keyword>
<evidence type="ECO:0000313" key="2">
    <source>
        <dbReference type="EMBL" id="CAI6339892.1"/>
    </source>
</evidence>